<protein>
    <submittedName>
        <fullName evidence="2">Uncharacterized protein</fullName>
    </submittedName>
</protein>
<accession>A0A9W7B7T0</accession>
<feature type="region of interest" description="Disordered" evidence="1">
    <location>
        <begin position="32"/>
        <end position="54"/>
    </location>
</feature>
<comment type="caution">
    <text evidence="2">The sequence shown here is derived from an EMBL/GenBank/DDBJ whole genome shotgun (WGS) entry which is preliminary data.</text>
</comment>
<sequence>MGNCSAQNKVYVTASAGPARTNPYAIETVGVDGGGGGGGDAGSANNSTNKAGGVDEGFSYHNLEDIKDGRSDDVEVPLAKGEVEFEDDIDPSKVDDVTKKLNEYKEELKKKKIGTRKKKVKNTNLIMNDNSAFGAIGGALGEAGQGIDVEAEMEGKGKGLSNANMELLEEADRTMGKIKISHSLAAKSNNNKSDDEFDF</sequence>
<dbReference type="AlphaFoldDB" id="A0A9W7B7T0"/>
<name>A0A9W7B7T0_9STRA</name>
<gene>
    <name evidence="2" type="ORF">TrVE_jg1725</name>
</gene>
<dbReference type="EMBL" id="BRXX01000052">
    <property type="protein sequence ID" value="GMH85799.1"/>
    <property type="molecule type" value="Genomic_DNA"/>
</dbReference>
<organism evidence="2 3">
    <name type="scientific">Triparma verrucosa</name>
    <dbReference type="NCBI Taxonomy" id="1606542"/>
    <lineage>
        <taxon>Eukaryota</taxon>
        <taxon>Sar</taxon>
        <taxon>Stramenopiles</taxon>
        <taxon>Ochrophyta</taxon>
        <taxon>Bolidophyceae</taxon>
        <taxon>Parmales</taxon>
        <taxon>Triparmaceae</taxon>
        <taxon>Triparma</taxon>
    </lineage>
</organism>
<dbReference type="Proteomes" id="UP001165160">
    <property type="component" value="Unassembled WGS sequence"/>
</dbReference>
<evidence type="ECO:0000313" key="2">
    <source>
        <dbReference type="EMBL" id="GMH85799.1"/>
    </source>
</evidence>
<keyword evidence="3" id="KW-1185">Reference proteome</keyword>
<reference evidence="3" key="1">
    <citation type="journal article" date="2023" name="Commun. Biol.">
        <title>Genome analysis of Parmales, the sister group of diatoms, reveals the evolutionary specialization of diatoms from phago-mixotrophs to photoautotrophs.</title>
        <authorList>
            <person name="Ban H."/>
            <person name="Sato S."/>
            <person name="Yoshikawa S."/>
            <person name="Yamada K."/>
            <person name="Nakamura Y."/>
            <person name="Ichinomiya M."/>
            <person name="Sato N."/>
            <person name="Blanc-Mathieu R."/>
            <person name="Endo H."/>
            <person name="Kuwata A."/>
            <person name="Ogata H."/>
        </authorList>
    </citation>
    <scope>NUCLEOTIDE SEQUENCE [LARGE SCALE GENOMIC DNA]</scope>
    <source>
        <strain evidence="3">NIES 3699</strain>
    </source>
</reference>
<proteinExistence type="predicted"/>
<evidence type="ECO:0000256" key="1">
    <source>
        <dbReference type="SAM" id="MobiDB-lite"/>
    </source>
</evidence>
<feature type="compositionally biased region" description="Gly residues" evidence="1">
    <location>
        <begin position="32"/>
        <end position="41"/>
    </location>
</feature>
<evidence type="ECO:0000313" key="3">
    <source>
        <dbReference type="Proteomes" id="UP001165160"/>
    </source>
</evidence>